<dbReference type="Proteomes" id="UP000186953">
    <property type="component" value="Unassembled WGS sequence"/>
</dbReference>
<dbReference type="EMBL" id="FTMA01000008">
    <property type="protein sequence ID" value="SIR25471.1"/>
    <property type="molecule type" value="Genomic_DNA"/>
</dbReference>
<proteinExistence type="predicted"/>
<name>A0A1N6ZFD4_9FLAO</name>
<organism evidence="1 2">
    <name type="scientific">Maribacter ulvicola</name>
    <dbReference type="NCBI Taxonomy" id="228959"/>
    <lineage>
        <taxon>Bacteria</taxon>
        <taxon>Pseudomonadati</taxon>
        <taxon>Bacteroidota</taxon>
        <taxon>Flavobacteriia</taxon>
        <taxon>Flavobacteriales</taxon>
        <taxon>Flavobacteriaceae</taxon>
        <taxon>Maribacter</taxon>
    </lineage>
</organism>
<protein>
    <submittedName>
        <fullName evidence="1">Uncharacterized protein</fullName>
    </submittedName>
</protein>
<keyword evidence="2" id="KW-1185">Reference proteome</keyword>
<evidence type="ECO:0000313" key="2">
    <source>
        <dbReference type="Proteomes" id="UP000186953"/>
    </source>
</evidence>
<dbReference type="RefSeq" id="WP_262494012.1">
    <property type="nucleotide sequence ID" value="NZ_FTMA01000008.1"/>
</dbReference>
<evidence type="ECO:0000313" key="1">
    <source>
        <dbReference type="EMBL" id="SIR25471.1"/>
    </source>
</evidence>
<reference evidence="2" key="1">
    <citation type="submission" date="2017-01" db="EMBL/GenBank/DDBJ databases">
        <authorList>
            <person name="Varghese N."/>
            <person name="Submissions S."/>
        </authorList>
    </citation>
    <scope>NUCLEOTIDE SEQUENCE [LARGE SCALE GENOMIC DNA]</scope>
    <source>
        <strain evidence="2">DSM 15366</strain>
    </source>
</reference>
<sequence>MKRILRLEVLTQVMTNCAVKNNTNNSKNTMAQSDYLTQVVFQ</sequence>
<accession>A0A1N6ZFD4</accession>
<dbReference type="AlphaFoldDB" id="A0A1N6ZFD4"/>
<gene>
    <name evidence="1" type="ORF">SAMN05421797_108164</name>
</gene>